<sequence length="346" mass="39066">MTSRKSANWAVPLFIGCMCLMMLSDSYVVRSTPFGSDQKWLSYALLFDFVLVIPFMYWLLIARKKERGWLKVLQVLIPCILLAWFALPASGRDLLQHAPLPLKMLIAALEAALIGAEAKLVYGLAKRFREGLRTGGDPAEALRLSFNQRMKQTSIFSSLVVNDLLAAYYLFFSWKRKVKPEQPGIAAFSYHRKSGQTVMAAVFTHVIAIEAFGVHVLVMRWSEIAAWVLTAADLWLIFILWADCRASAIQPIEMHPDGLRIRYGMRIQADIPYRWIAAVDTALEFHPSKAESKHSVLPMVTPNVKITLTETTTVQGLLFMPKQVESIYLALDEPAAFAHAVKKMQY</sequence>
<evidence type="ECO:0000313" key="3">
    <source>
        <dbReference type="Proteomes" id="UP000679779"/>
    </source>
</evidence>
<feature type="transmembrane region" description="Helical" evidence="1">
    <location>
        <begin position="72"/>
        <end position="90"/>
    </location>
</feature>
<keyword evidence="1" id="KW-0812">Transmembrane</keyword>
<gene>
    <name evidence="2" type="ORF">J2TS6_41350</name>
</gene>
<dbReference type="Proteomes" id="UP000679779">
    <property type="component" value="Unassembled WGS sequence"/>
</dbReference>
<proteinExistence type="predicted"/>
<keyword evidence="1" id="KW-1133">Transmembrane helix</keyword>
<evidence type="ECO:0000313" key="2">
    <source>
        <dbReference type="EMBL" id="GIO32994.1"/>
    </source>
</evidence>
<feature type="transmembrane region" description="Helical" evidence="1">
    <location>
        <begin position="40"/>
        <end position="60"/>
    </location>
</feature>
<dbReference type="PROSITE" id="PS51257">
    <property type="entry name" value="PROKAR_LIPOPROTEIN"/>
    <property type="match status" value="1"/>
</dbReference>
<organism evidence="2 3">
    <name type="scientific">Paenibacillus albilobatus</name>
    <dbReference type="NCBI Taxonomy" id="2716884"/>
    <lineage>
        <taxon>Bacteria</taxon>
        <taxon>Bacillati</taxon>
        <taxon>Bacillota</taxon>
        <taxon>Bacilli</taxon>
        <taxon>Bacillales</taxon>
        <taxon>Paenibacillaceae</taxon>
        <taxon>Paenibacillus</taxon>
    </lineage>
</organism>
<feature type="transmembrane region" description="Helical" evidence="1">
    <location>
        <begin position="7"/>
        <end position="28"/>
    </location>
</feature>
<keyword evidence="1" id="KW-0472">Membrane</keyword>
<evidence type="ECO:0000256" key="1">
    <source>
        <dbReference type="SAM" id="Phobius"/>
    </source>
</evidence>
<feature type="transmembrane region" description="Helical" evidence="1">
    <location>
        <begin position="198"/>
        <end position="217"/>
    </location>
</feature>
<reference evidence="2" key="1">
    <citation type="submission" date="2021-03" db="EMBL/GenBank/DDBJ databases">
        <title>Antimicrobial resistance genes in bacteria isolated from Japanese honey, and their potential for conferring macrolide and lincosamide resistance in the American foulbrood pathogen Paenibacillus larvae.</title>
        <authorList>
            <person name="Okamoto M."/>
            <person name="Kumagai M."/>
            <person name="Kanamori H."/>
            <person name="Takamatsu D."/>
        </authorList>
    </citation>
    <scope>NUCLEOTIDE SEQUENCE</scope>
    <source>
        <strain evidence="2">J2TS6</strain>
    </source>
</reference>
<dbReference type="RefSeq" id="WP_160042876.1">
    <property type="nucleotide sequence ID" value="NZ_BORQ01000005.1"/>
</dbReference>
<feature type="transmembrane region" description="Helical" evidence="1">
    <location>
        <begin position="224"/>
        <end position="242"/>
    </location>
</feature>
<name>A0A920CDM8_9BACL</name>
<comment type="caution">
    <text evidence="2">The sequence shown here is derived from an EMBL/GenBank/DDBJ whole genome shotgun (WGS) entry which is preliminary data.</text>
</comment>
<dbReference type="AlphaFoldDB" id="A0A920CDM8"/>
<keyword evidence="3" id="KW-1185">Reference proteome</keyword>
<protein>
    <submittedName>
        <fullName evidence="2">Uncharacterized protein</fullName>
    </submittedName>
</protein>
<feature type="transmembrane region" description="Helical" evidence="1">
    <location>
        <begin position="102"/>
        <end position="125"/>
    </location>
</feature>
<accession>A0A920CDM8</accession>
<dbReference type="EMBL" id="BORQ01000005">
    <property type="protein sequence ID" value="GIO32994.1"/>
    <property type="molecule type" value="Genomic_DNA"/>
</dbReference>
<feature type="transmembrane region" description="Helical" evidence="1">
    <location>
        <begin position="153"/>
        <end position="171"/>
    </location>
</feature>